<dbReference type="AlphaFoldDB" id="A0A2K3KEH9"/>
<gene>
    <name evidence="2" type="ORF">L195_g062236</name>
</gene>
<evidence type="ECO:0000313" key="3">
    <source>
        <dbReference type="Proteomes" id="UP000236291"/>
    </source>
</evidence>
<feature type="non-terminal residue" evidence="2">
    <location>
        <position position="1"/>
    </location>
</feature>
<proteinExistence type="predicted"/>
<dbReference type="Proteomes" id="UP000236291">
    <property type="component" value="Unassembled WGS sequence"/>
</dbReference>
<reference evidence="2 3" key="1">
    <citation type="journal article" date="2014" name="Am. J. Bot.">
        <title>Genome assembly and annotation for red clover (Trifolium pratense; Fabaceae).</title>
        <authorList>
            <person name="Istvanek J."/>
            <person name="Jaros M."/>
            <person name="Krenek A."/>
            <person name="Repkova J."/>
        </authorList>
    </citation>
    <scope>NUCLEOTIDE SEQUENCE [LARGE SCALE GENOMIC DNA]</scope>
    <source>
        <strain evidence="3">cv. Tatra</strain>
        <tissue evidence="2">Young leaves</tissue>
    </source>
</reference>
<feature type="transmembrane region" description="Helical" evidence="1">
    <location>
        <begin position="39"/>
        <end position="65"/>
    </location>
</feature>
<dbReference type="EMBL" id="ASHM01169220">
    <property type="protein sequence ID" value="PNX64682.1"/>
    <property type="molecule type" value="Genomic_DNA"/>
</dbReference>
<evidence type="ECO:0000313" key="2">
    <source>
        <dbReference type="EMBL" id="PNX64682.1"/>
    </source>
</evidence>
<comment type="caution">
    <text evidence="2">The sequence shown here is derived from an EMBL/GenBank/DDBJ whole genome shotgun (WGS) entry which is preliminary data.</text>
</comment>
<name>A0A2K3KEH9_TRIPR</name>
<reference evidence="2 3" key="2">
    <citation type="journal article" date="2017" name="Front. Plant Sci.">
        <title>Gene Classification and Mining of Molecular Markers Useful in Red Clover (Trifolium pratense) Breeding.</title>
        <authorList>
            <person name="Istvanek J."/>
            <person name="Dluhosova J."/>
            <person name="Dluhos P."/>
            <person name="Patkova L."/>
            <person name="Nedelnik J."/>
            <person name="Repkova J."/>
        </authorList>
    </citation>
    <scope>NUCLEOTIDE SEQUENCE [LARGE SCALE GENOMIC DNA]</scope>
    <source>
        <strain evidence="3">cv. Tatra</strain>
        <tissue evidence="2">Young leaves</tissue>
    </source>
</reference>
<organism evidence="2 3">
    <name type="scientific">Trifolium pratense</name>
    <name type="common">Red clover</name>
    <dbReference type="NCBI Taxonomy" id="57577"/>
    <lineage>
        <taxon>Eukaryota</taxon>
        <taxon>Viridiplantae</taxon>
        <taxon>Streptophyta</taxon>
        <taxon>Embryophyta</taxon>
        <taxon>Tracheophyta</taxon>
        <taxon>Spermatophyta</taxon>
        <taxon>Magnoliopsida</taxon>
        <taxon>eudicotyledons</taxon>
        <taxon>Gunneridae</taxon>
        <taxon>Pentapetalae</taxon>
        <taxon>rosids</taxon>
        <taxon>fabids</taxon>
        <taxon>Fabales</taxon>
        <taxon>Fabaceae</taxon>
        <taxon>Papilionoideae</taxon>
        <taxon>50 kb inversion clade</taxon>
        <taxon>NPAAA clade</taxon>
        <taxon>Hologalegina</taxon>
        <taxon>IRL clade</taxon>
        <taxon>Trifolieae</taxon>
        <taxon>Trifolium</taxon>
    </lineage>
</organism>
<evidence type="ECO:0000256" key="1">
    <source>
        <dbReference type="SAM" id="Phobius"/>
    </source>
</evidence>
<protein>
    <submittedName>
        <fullName evidence="2">Uncharacterized protein</fullName>
    </submittedName>
</protein>
<sequence length="66" mass="6724">KKKQRQLTLASGGGFELPLFAFAAVSQASQISASLGHPAAVLATAGITASTVVSGGLVCFVAFYFY</sequence>
<keyword evidence="1" id="KW-1133">Transmembrane helix</keyword>
<keyword evidence="1" id="KW-0472">Membrane</keyword>
<keyword evidence="1" id="KW-0812">Transmembrane</keyword>
<accession>A0A2K3KEH9</accession>